<keyword evidence="3 5" id="KW-0378">Hydrolase</keyword>
<evidence type="ECO:0000313" key="8">
    <source>
        <dbReference type="Proteomes" id="UP001064632"/>
    </source>
</evidence>
<dbReference type="Pfam" id="PF00082">
    <property type="entry name" value="Peptidase_S8"/>
    <property type="match status" value="1"/>
</dbReference>
<feature type="active site" description="Charge relay system" evidence="5">
    <location>
        <position position="232"/>
    </location>
</feature>
<feature type="domain" description="Peptidase S8/S53" evidence="6">
    <location>
        <begin position="223"/>
        <end position="541"/>
    </location>
</feature>
<sequence>MATITINGVSIDPQRDSEEMALAGLDSSDASTSDYILVQSSQPLLPDQRELLRQAGAEVLAREQTDPPGSGATYLCRFPGQDLEAVRRLPFVAAALLYPRQVKVAPELLTPEGTLRFATFEAGLSPQTTMAQEPRDVSIILHPGRSVREVAADIARAARLDSEGINIEDEHIVVRVLPQHLADIANVDAVHHIEEYTQPKFFGAIALNIIEADRVHTAVNLDGNGEIVAVCDTGFDQGSTVNPHPAFAGRVLSLYALGRATPDDPDGHGTHVSGSVLGDGSSVSMGGPIRGAAPGAQLVLQSVLNGAGGLSLPSNLGSLFAQPYNNDGARIHTNSWGSAAAGRYTARSSQVDDFVWSHRDCLVCFAAGNEGVDGNANGIIDAGSIGSPATAKNCLSVGASESARPGISKPWGGPWASRYPAQPIASDLWADNHSGMAAFSSRGPTRDGRIKPDVVAPGTAILSARSRNALVGSFWGASSDPDYCFMGGTSMATPLVAGSAAVVRQFLRQQNRGTPSAALLKAMLINGATDMAGQYVPSEAGVLPNNAEGFGRINLARSVNADQAERLDVLDEGTALDTGEEYRVSIPVECTGRILKVTLVWSDPPGSSLQNDLDLIVVDATGDERHGNMPAQSPQFDRKNNVEQVEWVDIAQGDAEIIVRAHDTPRFRQDFALVIRLT</sequence>
<keyword evidence="8" id="KW-1185">Reference proteome</keyword>
<dbReference type="PANTHER" id="PTHR43399:SF4">
    <property type="entry name" value="CELL WALL-ASSOCIATED PROTEASE"/>
    <property type="match status" value="1"/>
</dbReference>
<dbReference type="Proteomes" id="UP001064632">
    <property type="component" value="Chromosome"/>
</dbReference>
<feature type="active site" description="Charge relay system" evidence="5">
    <location>
        <position position="268"/>
    </location>
</feature>
<accession>A0ABY6BR66</accession>
<dbReference type="SUPFAM" id="SSF49785">
    <property type="entry name" value="Galactose-binding domain-like"/>
    <property type="match status" value="1"/>
</dbReference>
<dbReference type="InterPro" id="IPR023828">
    <property type="entry name" value="Peptidase_S8_Ser-AS"/>
</dbReference>
<dbReference type="InterPro" id="IPR051048">
    <property type="entry name" value="Peptidase_S8/S53_subtilisin"/>
</dbReference>
<evidence type="ECO:0000256" key="2">
    <source>
        <dbReference type="ARBA" id="ARBA00022670"/>
    </source>
</evidence>
<evidence type="ECO:0000259" key="6">
    <source>
        <dbReference type="Pfam" id="PF00082"/>
    </source>
</evidence>
<feature type="active site" description="Charge relay system" evidence="5">
    <location>
        <position position="490"/>
    </location>
</feature>
<dbReference type="PROSITE" id="PS00138">
    <property type="entry name" value="SUBTILASE_SER"/>
    <property type="match status" value="1"/>
</dbReference>
<dbReference type="InterPro" id="IPR000209">
    <property type="entry name" value="Peptidase_S8/S53_dom"/>
</dbReference>
<organism evidence="7 8">
    <name type="scientific">Tahibacter amnicola</name>
    <dbReference type="NCBI Taxonomy" id="2976241"/>
    <lineage>
        <taxon>Bacteria</taxon>
        <taxon>Pseudomonadati</taxon>
        <taxon>Pseudomonadota</taxon>
        <taxon>Gammaproteobacteria</taxon>
        <taxon>Lysobacterales</taxon>
        <taxon>Rhodanobacteraceae</taxon>
        <taxon>Tahibacter</taxon>
    </lineage>
</organism>
<dbReference type="Gene3D" id="2.60.120.380">
    <property type="match status" value="1"/>
</dbReference>
<dbReference type="PROSITE" id="PS51892">
    <property type="entry name" value="SUBTILASE"/>
    <property type="match status" value="1"/>
</dbReference>
<dbReference type="SUPFAM" id="SSF52743">
    <property type="entry name" value="Subtilisin-like"/>
    <property type="match status" value="1"/>
</dbReference>
<keyword evidence="2 5" id="KW-0645">Protease</keyword>
<dbReference type="InterPro" id="IPR008979">
    <property type="entry name" value="Galactose-bd-like_sf"/>
</dbReference>
<reference evidence="7" key="1">
    <citation type="submission" date="2022-09" db="EMBL/GenBank/DDBJ databases">
        <title>Tahibacter sp. nov., isolated from a fresh water.</title>
        <authorList>
            <person name="Baek J.H."/>
            <person name="Lee J.K."/>
            <person name="Kim J.M."/>
            <person name="Jeon C.O."/>
        </authorList>
    </citation>
    <scope>NUCLEOTIDE SEQUENCE</scope>
    <source>
        <strain evidence="7">W38</strain>
    </source>
</reference>
<evidence type="ECO:0000313" key="7">
    <source>
        <dbReference type="EMBL" id="UXI70257.1"/>
    </source>
</evidence>
<dbReference type="InterPro" id="IPR034058">
    <property type="entry name" value="TagA/B/C/D_pept_dom"/>
</dbReference>
<dbReference type="InterPro" id="IPR022398">
    <property type="entry name" value="Peptidase_S8_His-AS"/>
</dbReference>
<dbReference type="EMBL" id="CP104694">
    <property type="protein sequence ID" value="UXI70257.1"/>
    <property type="molecule type" value="Genomic_DNA"/>
</dbReference>
<gene>
    <name evidence="7" type="ORF">N4264_11660</name>
</gene>
<dbReference type="CDD" id="cd04842">
    <property type="entry name" value="Peptidases_S8_Kp43_protease"/>
    <property type="match status" value="1"/>
</dbReference>
<evidence type="ECO:0000256" key="1">
    <source>
        <dbReference type="ARBA" id="ARBA00011073"/>
    </source>
</evidence>
<dbReference type="InterPro" id="IPR036852">
    <property type="entry name" value="Peptidase_S8/S53_dom_sf"/>
</dbReference>
<evidence type="ECO:0000256" key="4">
    <source>
        <dbReference type="ARBA" id="ARBA00022825"/>
    </source>
</evidence>
<dbReference type="PROSITE" id="PS00137">
    <property type="entry name" value="SUBTILASE_HIS"/>
    <property type="match status" value="1"/>
</dbReference>
<evidence type="ECO:0000256" key="5">
    <source>
        <dbReference type="PROSITE-ProRule" id="PRU01240"/>
    </source>
</evidence>
<dbReference type="PRINTS" id="PR00723">
    <property type="entry name" value="SUBTILISIN"/>
</dbReference>
<protein>
    <submittedName>
        <fullName evidence="7">S8 family serine peptidase</fullName>
    </submittedName>
</protein>
<dbReference type="Gene3D" id="3.40.50.200">
    <property type="entry name" value="Peptidase S8/S53 domain"/>
    <property type="match status" value="1"/>
</dbReference>
<proteinExistence type="inferred from homology"/>
<comment type="similarity">
    <text evidence="1 5">Belongs to the peptidase S8 family.</text>
</comment>
<dbReference type="InterPro" id="IPR015500">
    <property type="entry name" value="Peptidase_S8_subtilisin-rel"/>
</dbReference>
<dbReference type="PANTHER" id="PTHR43399">
    <property type="entry name" value="SUBTILISIN-RELATED"/>
    <property type="match status" value="1"/>
</dbReference>
<keyword evidence="4 5" id="KW-0720">Serine protease</keyword>
<name>A0ABY6BR66_9GAMM</name>
<evidence type="ECO:0000256" key="3">
    <source>
        <dbReference type="ARBA" id="ARBA00022801"/>
    </source>
</evidence>